<keyword evidence="4" id="KW-1185">Reference proteome</keyword>
<dbReference type="KEGG" id="mro:MROS_2177"/>
<dbReference type="GO" id="GO:0016853">
    <property type="term" value="F:isomerase activity"/>
    <property type="evidence" value="ECO:0007669"/>
    <property type="project" value="UniProtKB-KW"/>
</dbReference>
<gene>
    <name evidence="3" type="ordered locus">MROS_2177</name>
</gene>
<comment type="similarity">
    <text evidence="1">Belongs to the UDP-N-acetylglucosamine 2-epimerase family.</text>
</comment>
<evidence type="ECO:0000313" key="4">
    <source>
        <dbReference type="Proteomes" id="UP000009011"/>
    </source>
</evidence>
<dbReference type="Proteomes" id="UP000009011">
    <property type="component" value="Chromosome"/>
</dbReference>
<dbReference type="NCBIfam" id="TIGR00236">
    <property type="entry name" value="wecB"/>
    <property type="match status" value="1"/>
</dbReference>
<reference evidence="3 4" key="1">
    <citation type="journal article" date="2013" name="PLoS ONE">
        <title>Genomic analysis of Melioribacter roseus, facultatively anaerobic organotrophic bacterium representing a novel deep lineage within Bacteriodetes/Chlorobi group.</title>
        <authorList>
            <person name="Kadnikov V.V."/>
            <person name="Mardanov A.V."/>
            <person name="Podosokorskaya O.A."/>
            <person name="Gavrilov S.N."/>
            <person name="Kublanov I.V."/>
            <person name="Beletsky A.V."/>
            <person name="Bonch-Osmolovskaya E.A."/>
            <person name="Ravin N.V."/>
        </authorList>
    </citation>
    <scope>NUCLEOTIDE SEQUENCE [LARGE SCALE GENOMIC DNA]</scope>
    <source>
        <strain evidence="4">JCM 17771 / P3M-2</strain>
    </source>
</reference>
<feature type="domain" description="UDP-N-acetylglucosamine 2-epimerase" evidence="2">
    <location>
        <begin position="25"/>
        <end position="354"/>
    </location>
</feature>
<dbReference type="PANTHER" id="PTHR43174:SF3">
    <property type="entry name" value="UDP-N-ACETYLGLUCOSAMINE 2-EPIMERASE"/>
    <property type="match status" value="1"/>
</dbReference>
<keyword evidence="1" id="KW-0413">Isomerase</keyword>
<evidence type="ECO:0000259" key="2">
    <source>
        <dbReference type="Pfam" id="PF02350"/>
    </source>
</evidence>
<organism evidence="3 4">
    <name type="scientific">Melioribacter roseus (strain DSM 23840 / JCM 17771 / VKM B-2668 / P3M-2)</name>
    <dbReference type="NCBI Taxonomy" id="1191523"/>
    <lineage>
        <taxon>Bacteria</taxon>
        <taxon>Pseudomonadati</taxon>
        <taxon>Ignavibacteriota</taxon>
        <taxon>Ignavibacteria</taxon>
        <taxon>Ignavibacteriales</taxon>
        <taxon>Melioribacteraceae</taxon>
        <taxon>Melioribacter</taxon>
    </lineage>
</organism>
<dbReference type="eggNOG" id="COG0381">
    <property type="taxonomic scope" value="Bacteria"/>
</dbReference>
<dbReference type="HOGENOM" id="CLU_041674_0_0_10"/>
<dbReference type="STRING" id="1191523.MROS_2177"/>
<evidence type="ECO:0000313" key="3">
    <source>
        <dbReference type="EMBL" id="AFN75407.1"/>
    </source>
</evidence>
<dbReference type="OrthoDB" id="9803238at2"/>
<dbReference type="SUPFAM" id="SSF53756">
    <property type="entry name" value="UDP-Glycosyltransferase/glycogen phosphorylase"/>
    <property type="match status" value="1"/>
</dbReference>
<dbReference type="Gene3D" id="3.40.50.2000">
    <property type="entry name" value="Glycogen Phosphorylase B"/>
    <property type="match status" value="2"/>
</dbReference>
<name>I6YY03_MELRP</name>
<dbReference type="PATRIC" id="fig|1191523.3.peg.2302"/>
<dbReference type="InterPro" id="IPR029767">
    <property type="entry name" value="WecB-like"/>
</dbReference>
<sequence>MAKIVTITGIRPDFIRMSKVFEKLDENFEHIMIHTGQHYDDELSRIFFKELKIRKPDFTLQTGKNSRNHYEQLSYLSKEVIYLLKRKKIEPDWVVFLGDSNSALVSAPLFKEGYKIAHIEGGMRSYDRRMPEEVNRVICDYVSDMVFVYTPLYKERLIKENKNPSQIHVVGNTIVEVVKDYLPAGPRERNFIVADIHRNENLSSPAQYNHILQYLDTLGKKLGMEVRLVKFNRALKLIRKYKLLNDKKYIKLVGPYGFLDYLRLQYNAYGVVSDSGTSQEECPLLGVPVAVPRNFTERPESIDNGNSILVGETRPIARMVKDTVKFFDNYSISKDKIKWLGNGKTSDKIIRIIKRNTK</sequence>
<dbReference type="AlphaFoldDB" id="I6YY03"/>
<dbReference type="EMBL" id="CP003557">
    <property type="protein sequence ID" value="AFN75407.1"/>
    <property type="molecule type" value="Genomic_DNA"/>
</dbReference>
<dbReference type="RefSeq" id="WP_014856839.1">
    <property type="nucleotide sequence ID" value="NC_018178.1"/>
</dbReference>
<dbReference type="InterPro" id="IPR003331">
    <property type="entry name" value="UDP_GlcNAc_Epimerase_2_dom"/>
</dbReference>
<accession>I6YY03</accession>
<evidence type="ECO:0000256" key="1">
    <source>
        <dbReference type="RuleBase" id="RU003513"/>
    </source>
</evidence>
<dbReference type="CDD" id="cd03786">
    <property type="entry name" value="GTB_UDP-GlcNAc_2-Epimerase"/>
    <property type="match status" value="1"/>
</dbReference>
<dbReference type="PANTHER" id="PTHR43174">
    <property type="entry name" value="UDP-N-ACETYLGLUCOSAMINE 2-EPIMERASE"/>
    <property type="match status" value="1"/>
</dbReference>
<proteinExistence type="inferred from homology"/>
<protein>
    <submittedName>
        <fullName evidence="3">UDP-N-acetylglucosamine 2-epimerase</fullName>
    </submittedName>
</protein>
<dbReference type="Pfam" id="PF02350">
    <property type="entry name" value="Epimerase_2"/>
    <property type="match status" value="1"/>
</dbReference>